<gene>
    <name evidence="1" type="ORF">ZOSMA_91G00010</name>
</gene>
<evidence type="ECO:0000313" key="1">
    <source>
        <dbReference type="EMBL" id="KMZ56735.1"/>
    </source>
</evidence>
<dbReference type="InterPro" id="IPR042201">
    <property type="entry name" value="FH2_Formin_sf"/>
</dbReference>
<dbReference type="EMBL" id="LFYR01002138">
    <property type="protein sequence ID" value="KMZ56735.1"/>
    <property type="molecule type" value="Genomic_DNA"/>
</dbReference>
<name>A0A0K9NL98_ZOSMR</name>
<evidence type="ECO:0000313" key="2">
    <source>
        <dbReference type="Proteomes" id="UP000036987"/>
    </source>
</evidence>
<comment type="caution">
    <text evidence="1">The sequence shown here is derived from an EMBL/GenBank/DDBJ whole genome shotgun (WGS) entry which is preliminary data.</text>
</comment>
<dbReference type="Gene3D" id="1.20.58.2220">
    <property type="entry name" value="Formin, FH2 domain"/>
    <property type="match status" value="1"/>
</dbReference>
<keyword evidence="2" id="KW-1185">Reference proteome</keyword>
<sequence length="80" mass="9245">MPPMIKCHYCIISARFLLPNCRNLLLDFPDDLVSLKSASKIEFKSLAEEKRAIEIGFNKMIQELNASENDVQYLKFSARH</sequence>
<dbReference type="PANTHER" id="PTHR45733:SF8">
    <property type="entry name" value="FORMIN-J"/>
    <property type="match status" value="1"/>
</dbReference>
<reference evidence="2" key="1">
    <citation type="journal article" date="2016" name="Nature">
        <title>The genome of the seagrass Zostera marina reveals angiosperm adaptation to the sea.</title>
        <authorList>
            <person name="Olsen J.L."/>
            <person name="Rouze P."/>
            <person name="Verhelst B."/>
            <person name="Lin Y.-C."/>
            <person name="Bayer T."/>
            <person name="Collen J."/>
            <person name="Dattolo E."/>
            <person name="De Paoli E."/>
            <person name="Dittami S."/>
            <person name="Maumus F."/>
            <person name="Michel G."/>
            <person name="Kersting A."/>
            <person name="Lauritano C."/>
            <person name="Lohaus R."/>
            <person name="Toepel M."/>
            <person name="Tonon T."/>
            <person name="Vanneste K."/>
            <person name="Amirebrahimi M."/>
            <person name="Brakel J."/>
            <person name="Bostroem C."/>
            <person name="Chovatia M."/>
            <person name="Grimwood J."/>
            <person name="Jenkins J.W."/>
            <person name="Jueterbock A."/>
            <person name="Mraz A."/>
            <person name="Stam W.T."/>
            <person name="Tice H."/>
            <person name="Bornberg-Bauer E."/>
            <person name="Green P.J."/>
            <person name="Pearson G.A."/>
            <person name="Procaccini G."/>
            <person name="Duarte C.M."/>
            <person name="Schmutz J."/>
            <person name="Reusch T.B.H."/>
            <person name="Van de Peer Y."/>
        </authorList>
    </citation>
    <scope>NUCLEOTIDE SEQUENCE [LARGE SCALE GENOMIC DNA]</scope>
    <source>
        <strain evidence="2">cv. Finnish</strain>
    </source>
</reference>
<proteinExistence type="predicted"/>
<organism evidence="1 2">
    <name type="scientific">Zostera marina</name>
    <name type="common">Eelgrass</name>
    <dbReference type="NCBI Taxonomy" id="29655"/>
    <lineage>
        <taxon>Eukaryota</taxon>
        <taxon>Viridiplantae</taxon>
        <taxon>Streptophyta</taxon>
        <taxon>Embryophyta</taxon>
        <taxon>Tracheophyta</taxon>
        <taxon>Spermatophyta</taxon>
        <taxon>Magnoliopsida</taxon>
        <taxon>Liliopsida</taxon>
        <taxon>Zosteraceae</taxon>
        <taxon>Zostera</taxon>
    </lineage>
</organism>
<dbReference type="PANTHER" id="PTHR45733">
    <property type="entry name" value="FORMIN-J"/>
    <property type="match status" value="1"/>
</dbReference>
<dbReference type="InterPro" id="IPR051144">
    <property type="entry name" value="Formin_homology_domain"/>
</dbReference>
<dbReference type="Proteomes" id="UP000036987">
    <property type="component" value="Unassembled WGS sequence"/>
</dbReference>
<protein>
    <submittedName>
        <fullName evidence="1">Uncharacterized protein</fullName>
    </submittedName>
</protein>
<accession>A0A0K9NL98</accession>
<dbReference type="AlphaFoldDB" id="A0A0K9NL98"/>